<feature type="compositionally biased region" description="Acidic residues" evidence="1">
    <location>
        <begin position="10"/>
        <end position="28"/>
    </location>
</feature>
<keyword evidence="3" id="KW-1185">Reference proteome</keyword>
<evidence type="ECO:0000313" key="3">
    <source>
        <dbReference type="Proteomes" id="UP000054538"/>
    </source>
</evidence>
<reference evidence="2 3" key="1">
    <citation type="submission" date="2014-04" db="EMBL/GenBank/DDBJ databases">
        <authorList>
            <consortium name="DOE Joint Genome Institute"/>
            <person name="Kuo A."/>
            <person name="Kohler A."/>
            <person name="Jargeat P."/>
            <person name="Nagy L.G."/>
            <person name="Floudas D."/>
            <person name="Copeland A."/>
            <person name="Barry K.W."/>
            <person name="Cichocki N."/>
            <person name="Veneault-Fourrey C."/>
            <person name="LaButti K."/>
            <person name="Lindquist E.A."/>
            <person name="Lipzen A."/>
            <person name="Lundell T."/>
            <person name="Morin E."/>
            <person name="Murat C."/>
            <person name="Sun H."/>
            <person name="Tunlid A."/>
            <person name="Henrissat B."/>
            <person name="Grigoriev I.V."/>
            <person name="Hibbett D.S."/>
            <person name="Martin F."/>
            <person name="Nordberg H.P."/>
            <person name="Cantor M.N."/>
            <person name="Hua S.X."/>
        </authorList>
    </citation>
    <scope>NUCLEOTIDE SEQUENCE [LARGE SCALE GENOMIC DNA]</scope>
    <source>
        <strain evidence="2 3">Ve08.2h10</strain>
    </source>
</reference>
<accession>A0A0D0CAJ9</accession>
<dbReference type="AlphaFoldDB" id="A0A0D0CAJ9"/>
<proteinExistence type="predicted"/>
<dbReference type="HOGENOM" id="CLU_150822_0_0_1"/>
<organism evidence="2 3">
    <name type="scientific">Paxillus rubicundulus Ve08.2h10</name>
    <dbReference type="NCBI Taxonomy" id="930991"/>
    <lineage>
        <taxon>Eukaryota</taxon>
        <taxon>Fungi</taxon>
        <taxon>Dikarya</taxon>
        <taxon>Basidiomycota</taxon>
        <taxon>Agaricomycotina</taxon>
        <taxon>Agaricomycetes</taxon>
        <taxon>Agaricomycetidae</taxon>
        <taxon>Boletales</taxon>
        <taxon>Paxilineae</taxon>
        <taxon>Paxillaceae</taxon>
        <taxon>Paxillus</taxon>
    </lineage>
</organism>
<evidence type="ECO:0000313" key="2">
    <source>
        <dbReference type="EMBL" id="KIK72608.1"/>
    </source>
</evidence>
<reference evidence="3" key="2">
    <citation type="submission" date="2015-01" db="EMBL/GenBank/DDBJ databases">
        <title>Evolutionary Origins and Diversification of the Mycorrhizal Mutualists.</title>
        <authorList>
            <consortium name="DOE Joint Genome Institute"/>
            <consortium name="Mycorrhizal Genomics Consortium"/>
            <person name="Kohler A."/>
            <person name="Kuo A."/>
            <person name="Nagy L.G."/>
            <person name="Floudas D."/>
            <person name="Copeland A."/>
            <person name="Barry K.W."/>
            <person name="Cichocki N."/>
            <person name="Veneault-Fourrey C."/>
            <person name="LaButti K."/>
            <person name="Lindquist E.A."/>
            <person name="Lipzen A."/>
            <person name="Lundell T."/>
            <person name="Morin E."/>
            <person name="Murat C."/>
            <person name="Riley R."/>
            <person name="Ohm R."/>
            <person name="Sun H."/>
            <person name="Tunlid A."/>
            <person name="Henrissat B."/>
            <person name="Grigoriev I.V."/>
            <person name="Hibbett D.S."/>
            <person name="Martin F."/>
        </authorList>
    </citation>
    <scope>NUCLEOTIDE SEQUENCE [LARGE SCALE GENOMIC DNA]</scope>
    <source>
        <strain evidence="3">Ve08.2h10</strain>
    </source>
</reference>
<dbReference type="Proteomes" id="UP000054538">
    <property type="component" value="Unassembled WGS sequence"/>
</dbReference>
<dbReference type="EMBL" id="KN830635">
    <property type="protein sequence ID" value="KIK72608.1"/>
    <property type="molecule type" value="Genomic_DNA"/>
</dbReference>
<name>A0A0D0CAJ9_9AGAM</name>
<feature type="region of interest" description="Disordered" evidence="1">
    <location>
        <begin position="1"/>
        <end position="57"/>
    </location>
</feature>
<dbReference type="OrthoDB" id="2666301at2759"/>
<protein>
    <submittedName>
        <fullName evidence="2">Uncharacterized protein</fullName>
    </submittedName>
</protein>
<evidence type="ECO:0000256" key="1">
    <source>
        <dbReference type="SAM" id="MobiDB-lite"/>
    </source>
</evidence>
<gene>
    <name evidence="2" type="ORF">PAXRUDRAFT_21786</name>
</gene>
<dbReference type="InParanoid" id="A0A0D0CAJ9"/>
<sequence>MSRKGKEVVLDVESDDDGYQEKFDESDEGNLTHKLMKPKKSKAPPCDSGDDLPPPNMKQFVKGFSKFDVAQHLFKKEVAKYDKNKGCDALKCGTIGERTKNVREWFETVSNIDADMMGKVEAAMAEWKEQGPPEDQKVA</sequence>